<evidence type="ECO:0000256" key="2">
    <source>
        <dbReference type="ARBA" id="ARBA00061381"/>
    </source>
</evidence>
<name>A0A840RZ81_9BURK</name>
<dbReference type="EMBL" id="JACHHQ010000016">
    <property type="protein sequence ID" value="MBB5202542.1"/>
    <property type="molecule type" value="Genomic_DNA"/>
</dbReference>
<organism evidence="4 5">
    <name type="scientific">Glaciimonas immobilis</name>
    <dbReference type="NCBI Taxonomy" id="728004"/>
    <lineage>
        <taxon>Bacteria</taxon>
        <taxon>Pseudomonadati</taxon>
        <taxon>Pseudomonadota</taxon>
        <taxon>Betaproteobacteria</taxon>
        <taxon>Burkholderiales</taxon>
        <taxon>Oxalobacteraceae</taxon>
        <taxon>Glaciimonas</taxon>
    </lineage>
</organism>
<dbReference type="Gene3D" id="2.20.25.10">
    <property type="match status" value="1"/>
</dbReference>
<dbReference type="PANTHER" id="PTHR33505">
    <property type="entry name" value="ZGC:162634"/>
    <property type="match status" value="1"/>
</dbReference>
<dbReference type="PANTHER" id="PTHR33505:SF4">
    <property type="entry name" value="PROTEIN PREY, MITOCHONDRIAL"/>
    <property type="match status" value="1"/>
</dbReference>
<evidence type="ECO:0000256" key="3">
    <source>
        <dbReference type="HAMAP-Rule" id="MF_01187"/>
    </source>
</evidence>
<dbReference type="Pfam" id="PF03966">
    <property type="entry name" value="Trm112p"/>
    <property type="match status" value="1"/>
</dbReference>
<sequence>MDTQLLDILVCPICKGPLQHDKKALELICNADRLAYPIRDGIPIMWADQARELQATPDLAITPIDAALPPV</sequence>
<keyword evidence="5" id="KW-1185">Reference proteome</keyword>
<dbReference type="Proteomes" id="UP000571084">
    <property type="component" value="Unassembled WGS sequence"/>
</dbReference>
<evidence type="ECO:0000256" key="1">
    <source>
        <dbReference type="ARBA" id="ARBA00061313"/>
    </source>
</evidence>
<comment type="caution">
    <text evidence="4">The sequence shown here is derived from an EMBL/GenBank/DDBJ whole genome shotgun (WGS) entry which is preliminary data.</text>
</comment>
<evidence type="ECO:0000313" key="5">
    <source>
        <dbReference type="Proteomes" id="UP000571084"/>
    </source>
</evidence>
<dbReference type="FunFam" id="2.20.25.10:FF:000002">
    <property type="entry name" value="UPF0434 protein YcaR"/>
    <property type="match status" value="1"/>
</dbReference>
<dbReference type="SUPFAM" id="SSF158997">
    <property type="entry name" value="Trm112p-like"/>
    <property type="match status" value="1"/>
</dbReference>
<proteinExistence type="inferred from homology"/>
<comment type="similarity">
    <text evidence="2">In the C-terminal section; belongs to the UPF0434 family.</text>
</comment>
<dbReference type="GO" id="GO:0005829">
    <property type="term" value="C:cytosol"/>
    <property type="evidence" value="ECO:0007669"/>
    <property type="project" value="TreeGrafter"/>
</dbReference>
<evidence type="ECO:0000313" key="4">
    <source>
        <dbReference type="EMBL" id="MBB5202542.1"/>
    </source>
</evidence>
<accession>A0A840RZ81</accession>
<dbReference type="HAMAP" id="MF_01187">
    <property type="entry name" value="UPF0434"/>
    <property type="match status" value="1"/>
</dbReference>
<dbReference type="RefSeq" id="WP_168056917.1">
    <property type="nucleotide sequence ID" value="NZ_JAAOZT010000012.1"/>
</dbReference>
<gene>
    <name evidence="4" type="ORF">HNR39_004409</name>
</gene>
<reference evidence="4 5" key="1">
    <citation type="submission" date="2020-08" db="EMBL/GenBank/DDBJ databases">
        <title>Genomic Encyclopedia of Type Strains, Phase IV (KMG-IV): sequencing the most valuable type-strain genomes for metagenomic binning, comparative biology and taxonomic classification.</title>
        <authorList>
            <person name="Goeker M."/>
        </authorList>
    </citation>
    <scope>NUCLEOTIDE SEQUENCE [LARGE SCALE GENOMIC DNA]</scope>
    <source>
        <strain evidence="4 5">DSM 23240</strain>
    </source>
</reference>
<dbReference type="AlphaFoldDB" id="A0A840RZ81"/>
<dbReference type="InterPro" id="IPR005651">
    <property type="entry name" value="Trm112-like"/>
</dbReference>
<comment type="similarity">
    <text evidence="3">Belongs to the UPF0434 family.</text>
</comment>
<protein>
    <recommendedName>
        <fullName evidence="3">UPF0434 protein HNR39_004409</fullName>
    </recommendedName>
</protein>
<comment type="similarity">
    <text evidence="1">In the N-terminal section; belongs to the LpxK family.</text>
</comment>